<reference evidence="1" key="1">
    <citation type="submission" date="2023-04" db="EMBL/GenBank/DDBJ databases">
        <title>A chromosome-level genome assembly of the parasitoid wasp Eretmocerus hayati.</title>
        <authorList>
            <person name="Zhong Y."/>
            <person name="Liu S."/>
            <person name="Liu Y."/>
        </authorList>
    </citation>
    <scope>NUCLEOTIDE SEQUENCE</scope>
    <source>
        <strain evidence="1">ZJU_SS_LIU_2023</strain>
    </source>
</reference>
<evidence type="ECO:0000313" key="2">
    <source>
        <dbReference type="Proteomes" id="UP001239111"/>
    </source>
</evidence>
<gene>
    <name evidence="1" type="ORF">QAD02_000548</name>
</gene>
<proteinExistence type="predicted"/>
<name>A0ACC2NG24_9HYME</name>
<comment type="caution">
    <text evidence="1">The sequence shown here is derived from an EMBL/GenBank/DDBJ whole genome shotgun (WGS) entry which is preliminary data.</text>
</comment>
<dbReference type="EMBL" id="CM056743">
    <property type="protein sequence ID" value="KAJ8669289.1"/>
    <property type="molecule type" value="Genomic_DNA"/>
</dbReference>
<sequence length="451" mass="51064">MSRKSVALYATAYDQFKKWRLDNGYDTVDEDMLLTYFEQLSEKVSPVSLRPVYSMLKSTLQANEAIDIGSYERLMTFVKDKSVGYGKNEAKSFTSENLATFLSEAPDHIYLATKVALIFGVAGALKRQDFVDIKVDDILDGDGIIFIKIPNVKDEVPRFFTVDDEILYDLCKKYIECRPTCDINRFFLRYVDGKCIPIPIGINSFASMPQTIAKFLGLSETEKFTGHSFRKTPANFLVDAVKQMRLMKKRIKQKSHLVSWDISPDPQSNEEHDLHHISSSGTASKRFKSQGIKTVQMAIPYSNSRKSNHWVELCDVNNGNEGDEDAELGDESNMTVDTVEPEYLHEASDVSEEVLQMDHLDDERSEITITKDDIIETVSVQGQNKRVISLQPRITSLHQSGDDFQEQNDGSFNSHKSFVFNNCNVTIVDGSHNTFVFNNCNITNATESIQD</sequence>
<accession>A0ACC2NG24</accession>
<dbReference type="Proteomes" id="UP001239111">
    <property type="component" value="Chromosome 3"/>
</dbReference>
<protein>
    <submittedName>
        <fullName evidence="1">Uncharacterized protein</fullName>
    </submittedName>
</protein>
<evidence type="ECO:0000313" key="1">
    <source>
        <dbReference type="EMBL" id="KAJ8669289.1"/>
    </source>
</evidence>
<organism evidence="1 2">
    <name type="scientific">Eretmocerus hayati</name>
    <dbReference type="NCBI Taxonomy" id="131215"/>
    <lineage>
        <taxon>Eukaryota</taxon>
        <taxon>Metazoa</taxon>
        <taxon>Ecdysozoa</taxon>
        <taxon>Arthropoda</taxon>
        <taxon>Hexapoda</taxon>
        <taxon>Insecta</taxon>
        <taxon>Pterygota</taxon>
        <taxon>Neoptera</taxon>
        <taxon>Endopterygota</taxon>
        <taxon>Hymenoptera</taxon>
        <taxon>Apocrita</taxon>
        <taxon>Proctotrupomorpha</taxon>
        <taxon>Chalcidoidea</taxon>
        <taxon>Aphelinidae</taxon>
        <taxon>Aphelininae</taxon>
        <taxon>Eretmocerus</taxon>
    </lineage>
</organism>
<keyword evidence="2" id="KW-1185">Reference proteome</keyword>